<gene>
    <name evidence="2" type="ORF">Bca52824_064883</name>
</gene>
<reference evidence="2 3" key="1">
    <citation type="submission" date="2020-02" db="EMBL/GenBank/DDBJ databases">
        <authorList>
            <person name="Ma Q."/>
            <person name="Huang Y."/>
            <person name="Song X."/>
            <person name="Pei D."/>
        </authorList>
    </citation>
    <scope>NUCLEOTIDE SEQUENCE [LARGE SCALE GENOMIC DNA]</scope>
    <source>
        <strain evidence="2">Sxm20200214</strain>
        <tissue evidence="2">Leaf</tissue>
    </source>
</reference>
<name>A0A8X7QIQ3_BRACI</name>
<comment type="caution">
    <text evidence="2">The sequence shown here is derived from an EMBL/GenBank/DDBJ whole genome shotgun (WGS) entry which is preliminary data.</text>
</comment>
<organism evidence="2 3">
    <name type="scientific">Brassica carinata</name>
    <name type="common">Ethiopian mustard</name>
    <name type="synonym">Abyssinian cabbage</name>
    <dbReference type="NCBI Taxonomy" id="52824"/>
    <lineage>
        <taxon>Eukaryota</taxon>
        <taxon>Viridiplantae</taxon>
        <taxon>Streptophyta</taxon>
        <taxon>Embryophyta</taxon>
        <taxon>Tracheophyta</taxon>
        <taxon>Spermatophyta</taxon>
        <taxon>Magnoliopsida</taxon>
        <taxon>eudicotyledons</taxon>
        <taxon>Gunneridae</taxon>
        <taxon>Pentapetalae</taxon>
        <taxon>rosids</taxon>
        <taxon>malvids</taxon>
        <taxon>Brassicales</taxon>
        <taxon>Brassicaceae</taxon>
        <taxon>Brassiceae</taxon>
        <taxon>Brassica</taxon>
    </lineage>
</organism>
<keyword evidence="3" id="KW-1185">Reference proteome</keyword>
<evidence type="ECO:0000313" key="3">
    <source>
        <dbReference type="Proteomes" id="UP000886595"/>
    </source>
</evidence>
<proteinExistence type="predicted"/>
<dbReference type="PANTHER" id="PTHR47165:SF4">
    <property type="entry name" value="OS03G0429900 PROTEIN"/>
    <property type="match status" value="1"/>
</dbReference>
<dbReference type="Proteomes" id="UP000886595">
    <property type="component" value="Unassembled WGS sequence"/>
</dbReference>
<feature type="region of interest" description="Disordered" evidence="1">
    <location>
        <begin position="406"/>
        <end position="469"/>
    </location>
</feature>
<dbReference type="OrthoDB" id="1110184at2759"/>
<evidence type="ECO:0000313" key="2">
    <source>
        <dbReference type="EMBL" id="KAG2270328.1"/>
    </source>
</evidence>
<dbReference type="InterPro" id="IPR012340">
    <property type="entry name" value="NA-bd_OB-fold"/>
</dbReference>
<accession>A0A8X7QIQ3</accession>
<dbReference type="SUPFAM" id="SSF50249">
    <property type="entry name" value="Nucleic acid-binding proteins"/>
    <property type="match status" value="1"/>
</dbReference>
<dbReference type="Gene3D" id="2.40.50.140">
    <property type="entry name" value="Nucleic acid-binding proteins"/>
    <property type="match status" value="3"/>
</dbReference>
<evidence type="ECO:0008006" key="4">
    <source>
        <dbReference type="Google" id="ProtNLM"/>
    </source>
</evidence>
<dbReference type="AlphaFoldDB" id="A0A8X7QIQ3"/>
<dbReference type="EMBL" id="JAAMPC010000013">
    <property type="protein sequence ID" value="KAG2270328.1"/>
    <property type="molecule type" value="Genomic_DNA"/>
</dbReference>
<dbReference type="InterPro" id="IPR047192">
    <property type="entry name" value="Euk_RPA1_DBD_C"/>
</dbReference>
<sequence length="469" mass="51527">MATRMFFSDLKSGGKCSSVVEARLLRYWEAWNVKRGGELMWVDMLMIDVNATIMQATIYANRLPRFRSKLAAGKMYSISGFDLTDFEELTEPVSPLPEEGFRFRNQSELARLANTNTQLPLKISEIASVKSTVSDTLGDKNRIMATIKLENETTVTLSLFDAQAVSFHKKLEDMNGDPRVIVATSINPKMVGGGLFLNATSGTHIYFDMETNAGEVYFYNPTCCAIAEGYAKVETLTVSELNSFIASASSQEIDFICTGKVVRLDVDKGWCYVACSKCSKKLQRTVSALECMRCSNANAVGVLRCVLYSYRVELAIADDTAEGAFVRFDGVMTKLHNLRASEAGHQMLAEEGVNPEESRVPPFITDMEGKTYTFQVRVSSYNFTAHHQTFTITRILKEHERVPVPDFVVNGGNDDDDDDGPDGSAVPVQVVNGEGSSGAANDAEKIPDGPAPKNVIRSADKAAKKARVV</sequence>
<protein>
    <recommendedName>
        <fullName evidence="4">Replication factor A C-terminal domain-containing protein</fullName>
    </recommendedName>
</protein>
<dbReference type="CDD" id="cd04476">
    <property type="entry name" value="RPA1_DBD_C"/>
    <property type="match status" value="1"/>
</dbReference>
<dbReference type="PANTHER" id="PTHR47165">
    <property type="entry name" value="OS03G0429900 PROTEIN"/>
    <property type="match status" value="1"/>
</dbReference>
<evidence type="ECO:0000256" key="1">
    <source>
        <dbReference type="SAM" id="MobiDB-lite"/>
    </source>
</evidence>